<accession>A0A7S3U5X5</accession>
<protein>
    <recommendedName>
        <fullName evidence="9">Pre-mRNA-splicing factor 38</fullName>
    </recommendedName>
</protein>
<evidence type="ECO:0008006" key="9">
    <source>
        <dbReference type="Google" id="ProtNLM"/>
    </source>
</evidence>
<feature type="region of interest" description="Disordered" evidence="7">
    <location>
        <begin position="464"/>
        <end position="497"/>
    </location>
</feature>
<dbReference type="GO" id="GO:0006397">
    <property type="term" value="P:mRNA processing"/>
    <property type="evidence" value="ECO:0007669"/>
    <property type="project" value="UniProtKB-KW"/>
</dbReference>
<organism evidence="8">
    <name type="scientific">Strombidinopsis acuminata</name>
    <dbReference type="NCBI Taxonomy" id="141414"/>
    <lineage>
        <taxon>Eukaryota</taxon>
        <taxon>Sar</taxon>
        <taxon>Alveolata</taxon>
        <taxon>Ciliophora</taxon>
        <taxon>Intramacronucleata</taxon>
        <taxon>Spirotrichea</taxon>
        <taxon>Choreotrichia</taxon>
        <taxon>Choreotrichida</taxon>
        <taxon>Strombidinopsidae</taxon>
        <taxon>Strombidinopsis</taxon>
    </lineage>
</organism>
<feature type="compositionally biased region" description="Basic and acidic residues" evidence="7">
    <location>
        <begin position="598"/>
        <end position="607"/>
    </location>
</feature>
<reference evidence="8" key="1">
    <citation type="submission" date="2021-01" db="EMBL/GenBank/DDBJ databases">
        <authorList>
            <person name="Corre E."/>
            <person name="Pelletier E."/>
            <person name="Niang G."/>
            <person name="Scheremetjew M."/>
            <person name="Finn R."/>
            <person name="Kale V."/>
            <person name="Holt S."/>
            <person name="Cochrane G."/>
            <person name="Meng A."/>
            <person name="Brown T."/>
            <person name="Cohen L."/>
        </authorList>
    </citation>
    <scope>NUCLEOTIDE SEQUENCE</scope>
    <source>
        <strain evidence="8">SPMC142</strain>
    </source>
</reference>
<feature type="compositionally biased region" description="Basic residues" evidence="7">
    <location>
        <begin position="466"/>
        <end position="486"/>
    </location>
</feature>
<feature type="compositionally biased region" description="Basic and acidic residues" evidence="7">
    <location>
        <begin position="124"/>
        <end position="134"/>
    </location>
</feature>
<sequence length="616" mass="67984">MAGTQMGTMGAQLGPPGGLVGGLPGLLPEGTPGAAEQRQQLAALYGGNLPPGLQPAPPPQMAPPPGGPLGLPLGMPPPPGMGGQPPGMDNSNPTLAALLQPPPGLPQGPPGGQAPPPSMQGTLRQREEEADRRRQQSSAQAKMASEAETKAKMVEAEKKKCHLHKKPKNGCKFCKKYQEMIEEAQKKPGGNSSSGDQRKRSGRKPDRAISEDRDNTDRRGPLEIANPKSYGFSGLLQTHVVECAHFKSLLTLETFEQLVDETYQFANSVEPYMANSGTLPSALFCCLYRFFTLSLDSRQLQRLIDSQESPYIRCAGFLYVRYGLPHDQLLPWLGEYVLDDEDFKPSPDSEWKTTIGEYVEGLIAQDKYFNTVLPRLPMVTRRHVEERLAPLSQNRKRMQANKAIIDTFRDPGVKIEGSIGGEWVKGSVIELDEELPTRPKVRVRLEDGSEEYVHLGKVILSDRSAARGRSRSRGRGGGRGRSRSRSGGRTNWSFDKGRSDKELLDEMRSKEREKAVCSTGKDYARKPVGYKAACALPREQGAASYRLMEEETFVPMNRQKTRRSPTPDRGGDFARRPSAEHQARMQQLFEKYGNQKAMGERAGHNDVDQPDVMRLG</sequence>
<feature type="compositionally biased region" description="Pro residues" evidence="7">
    <location>
        <begin position="52"/>
        <end position="67"/>
    </location>
</feature>
<comment type="similarity">
    <text evidence="2">Belongs to the PRP38 family.</text>
</comment>
<dbReference type="InterPro" id="IPR005037">
    <property type="entry name" value="PRP38"/>
</dbReference>
<dbReference type="AlphaFoldDB" id="A0A7S3U5X5"/>
<dbReference type="EMBL" id="HBIQ01108878">
    <property type="protein sequence ID" value="CAE0602811.1"/>
    <property type="molecule type" value="Transcribed_RNA"/>
</dbReference>
<feature type="region of interest" description="Disordered" evidence="7">
    <location>
        <begin position="184"/>
        <end position="225"/>
    </location>
</feature>
<evidence type="ECO:0000256" key="2">
    <source>
        <dbReference type="ARBA" id="ARBA00006164"/>
    </source>
</evidence>
<feature type="compositionally biased region" description="Basic and acidic residues" evidence="7">
    <location>
        <begin position="565"/>
        <end position="583"/>
    </location>
</feature>
<feature type="region of interest" description="Disordered" evidence="7">
    <location>
        <begin position="557"/>
        <end position="616"/>
    </location>
</feature>
<feature type="compositionally biased region" description="Basic and acidic residues" evidence="7">
    <location>
        <begin position="196"/>
        <end position="221"/>
    </location>
</feature>
<evidence type="ECO:0000313" key="8">
    <source>
        <dbReference type="EMBL" id="CAE0602811.1"/>
    </source>
</evidence>
<keyword evidence="4" id="KW-0747">Spliceosome</keyword>
<feature type="compositionally biased region" description="Gly residues" evidence="7">
    <location>
        <begin position="15"/>
        <end position="24"/>
    </location>
</feature>
<keyword evidence="5" id="KW-0508">mRNA splicing</keyword>
<keyword evidence="3" id="KW-0507">mRNA processing</keyword>
<evidence type="ECO:0000256" key="5">
    <source>
        <dbReference type="ARBA" id="ARBA00023187"/>
    </source>
</evidence>
<comment type="subcellular location">
    <subcellularLocation>
        <location evidence="1">Nucleus</location>
    </subcellularLocation>
</comment>
<evidence type="ECO:0000256" key="4">
    <source>
        <dbReference type="ARBA" id="ARBA00022728"/>
    </source>
</evidence>
<dbReference type="GO" id="GO:0005681">
    <property type="term" value="C:spliceosomal complex"/>
    <property type="evidence" value="ECO:0007669"/>
    <property type="project" value="UniProtKB-KW"/>
</dbReference>
<keyword evidence="6" id="KW-0539">Nucleus</keyword>
<dbReference type="GO" id="GO:0008380">
    <property type="term" value="P:RNA splicing"/>
    <property type="evidence" value="ECO:0007669"/>
    <property type="project" value="UniProtKB-KW"/>
</dbReference>
<evidence type="ECO:0000256" key="3">
    <source>
        <dbReference type="ARBA" id="ARBA00022664"/>
    </source>
</evidence>
<feature type="region of interest" description="Disordered" evidence="7">
    <location>
        <begin position="1"/>
        <end position="150"/>
    </location>
</feature>
<evidence type="ECO:0000256" key="7">
    <source>
        <dbReference type="SAM" id="MobiDB-lite"/>
    </source>
</evidence>
<dbReference type="PANTHER" id="PTHR23142">
    <property type="entry name" value="PRE-MRNA-SPLICING FACTOR 38A-RELATED"/>
    <property type="match status" value="1"/>
</dbReference>
<proteinExistence type="inferred from homology"/>
<evidence type="ECO:0000256" key="1">
    <source>
        <dbReference type="ARBA" id="ARBA00004123"/>
    </source>
</evidence>
<evidence type="ECO:0000256" key="6">
    <source>
        <dbReference type="ARBA" id="ARBA00023242"/>
    </source>
</evidence>
<feature type="compositionally biased region" description="Pro residues" evidence="7">
    <location>
        <begin position="100"/>
        <end position="118"/>
    </location>
</feature>
<gene>
    <name evidence="8" type="ORF">SACU0126_LOCUS34578</name>
</gene>
<dbReference type="Pfam" id="PF03371">
    <property type="entry name" value="PRP38"/>
    <property type="match status" value="1"/>
</dbReference>
<name>A0A7S3U5X5_9SPIT</name>